<gene>
    <name evidence="4" type="primary">paaI</name>
    <name evidence="4" type="ORF">FIV46_17035</name>
</gene>
<dbReference type="GO" id="GO:0016289">
    <property type="term" value="F:acyl-CoA hydrolase activity"/>
    <property type="evidence" value="ECO:0007669"/>
    <property type="project" value="TreeGrafter"/>
</dbReference>
<dbReference type="InterPro" id="IPR029069">
    <property type="entry name" value="HotDog_dom_sf"/>
</dbReference>
<dbReference type="RefSeq" id="WP_139942123.1">
    <property type="nucleotide sequence ID" value="NZ_JBHSYP010000005.1"/>
</dbReference>
<dbReference type="InterPro" id="IPR006683">
    <property type="entry name" value="Thioestr_dom"/>
</dbReference>
<dbReference type="SUPFAM" id="SSF54637">
    <property type="entry name" value="Thioesterase/thiol ester dehydrase-isomerase"/>
    <property type="match status" value="1"/>
</dbReference>
<evidence type="ECO:0000256" key="1">
    <source>
        <dbReference type="ARBA" id="ARBA00008324"/>
    </source>
</evidence>
<accession>A0A501PCS3</accession>
<organism evidence="4 5">
    <name type="scientific">Emcibacter nanhaiensis</name>
    <dbReference type="NCBI Taxonomy" id="1505037"/>
    <lineage>
        <taxon>Bacteria</taxon>
        <taxon>Pseudomonadati</taxon>
        <taxon>Pseudomonadota</taxon>
        <taxon>Alphaproteobacteria</taxon>
        <taxon>Emcibacterales</taxon>
        <taxon>Emcibacteraceae</taxon>
        <taxon>Emcibacter</taxon>
    </lineage>
</organism>
<name>A0A501PCS3_9PROT</name>
<comment type="similarity">
    <text evidence="1">Belongs to the thioesterase PaaI family.</text>
</comment>
<keyword evidence="5" id="KW-1185">Reference proteome</keyword>
<dbReference type="InterPro" id="IPR003736">
    <property type="entry name" value="PAAI_dom"/>
</dbReference>
<evidence type="ECO:0000259" key="3">
    <source>
        <dbReference type="Pfam" id="PF03061"/>
    </source>
</evidence>
<dbReference type="EMBL" id="VFIY01000018">
    <property type="protein sequence ID" value="TPD57807.1"/>
    <property type="molecule type" value="Genomic_DNA"/>
</dbReference>
<evidence type="ECO:0000256" key="2">
    <source>
        <dbReference type="ARBA" id="ARBA00022801"/>
    </source>
</evidence>
<dbReference type="OrthoDB" id="32575at2"/>
<dbReference type="Gene3D" id="3.10.129.10">
    <property type="entry name" value="Hotdog Thioesterase"/>
    <property type="match status" value="1"/>
</dbReference>
<reference evidence="5" key="1">
    <citation type="submission" date="2019-06" db="EMBL/GenBank/DDBJ databases">
        <title>The complete genome of Emcibacter congregatus ZYLT.</title>
        <authorList>
            <person name="Zhao Z."/>
        </authorList>
    </citation>
    <scope>NUCLEOTIDE SEQUENCE [LARGE SCALE GENOMIC DNA]</scope>
    <source>
        <strain evidence="5">MCCC 1A06723</strain>
    </source>
</reference>
<evidence type="ECO:0000313" key="4">
    <source>
        <dbReference type="EMBL" id="TPD57807.1"/>
    </source>
</evidence>
<dbReference type="FunFam" id="3.10.129.10:FF:000022">
    <property type="entry name" value="Phenylacetic acid degradation protein"/>
    <property type="match status" value="1"/>
</dbReference>
<proteinExistence type="inferred from homology"/>
<dbReference type="PANTHER" id="PTHR42856:SF1">
    <property type="entry name" value="ACYL-COENZYME A THIOESTERASE PAAI"/>
    <property type="match status" value="1"/>
</dbReference>
<protein>
    <submittedName>
        <fullName evidence="4">Hydroxyphenylacetyl-CoA thioesterase PaaI</fullName>
    </submittedName>
</protein>
<dbReference type="PANTHER" id="PTHR42856">
    <property type="entry name" value="ACYL-COENZYME A THIOESTERASE PAAI"/>
    <property type="match status" value="1"/>
</dbReference>
<evidence type="ECO:0000313" key="5">
    <source>
        <dbReference type="Proteomes" id="UP000319148"/>
    </source>
</evidence>
<dbReference type="InterPro" id="IPR052723">
    <property type="entry name" value="Acyl-CoA_thioesterase_PaaI"/>
</dbReference>
<dbReference type="NCBIfam" id="TIGR02286">
    <property type="entry name" value="PaaD"/>
    <property type="match status" value="1"/>
</dbReference>
<comment type="caution">
    <text evidence="4">The sequence shown here is derived from an EMBL/GenBank/DDBJ whole genome shotgun (WGS) entry which is preliminary data.</text>
</comment>
<dbReference type="Proteomes" id="UP000319148">
    <property type="component" value="Unassembled WGS sequence"/>
</dbReference>
<feature type="domain" description="Thioesterase" evidence="3">
    <location>
        <begin position="61"/>
        <end position="133"/>
    </location>
</feature>
<keyword evidence="2" id="KW-0378">Hydrolase</keyword>
<dbReference type="AlphaFoldDB" id="A0A501PCS3"/>
<dbReference type="NCBIfam" id="TIGR00369">
    <property type="entry name" value="unchar_dom_1"/>
    <property type="match status" value="1"/>
</dbReference>
<dbReference type="Pfam" id="PF03061">
    <property type="entry name" value="4HBT"/>
    <property type="match status" value="1"/>
</dbReference>
<dbReference type="InterPro" id="IPR011973">
    <property type="entry name" value="PaaD"/>
</dbReference>
<dbReference type="CDD" id="cd03443">
    <property type="entry name" value="PaaI_thioesterase"/>
    <property type="match status" value="1"/>
</dbReference>
<sequence>MTDQDAGDSESPLTFAQQVADAMYEKDVAAQHMGIKLSKVSPGYAVMTMTVTDKMLNGHAICHGGYIFALADTAFAFACNTANITTVTLNGNITFLSLAREGDMLTAVAEVQSQSGRTGLCDVVITNQEGTRIAMVRGNSYRVKSKIVADMPTADL</sequence>